<dbReference type="Pfam" id="PF02321">
    <property type="entry name" value="OEP"/>
    <property type="match status" value="2"/>
</dbReference>
<keyword evidence="3" id="KW-0813">Transport</keyword>
<evidence type="ECO:0000256" key="1">
    <source>
        <dbReference type="ARBA" id="ARBA00004442"/>
    </source>
</evidence>
<dbReference type="AlphaFoldDB" id="A0A4Q7YDF7"/>
<evidence type="ECO:0000256" key="5">
    <source>
        <dbReference type="ARBA" id="ARBA00022692"/>
    </source>
</evidence>
<keyword evidence="4" id="KW-1134">Transmembrane beta strand</keyword>
<gene>
    <name evidence="10" type="ORF">BDD14_6092</name>
</gene>
<dbReference type="Proteomes" id="UP000292958">
    <property type="component" value="Unassembled WGS sequence"/>
</dbReference>
<dbReference type="PANTHER" id="PTHR30026">
    <property type="entry name" value="OUTER MEMBRANE PROTEIN TOLC"/>
    <property type="match status" value="1"/>
</dbReference>
<evidence type="ECO:0000256" key="4">
    <source>
        <dbReference type="ARBA" id="ARBA00022452"/>
    </source>
</evidence>
<sequence length="438" mass="48605">MRALGCLLLGYLGLAIVCNCASAETAAARPLSMKEAVQLAMQQNPQRLIARLAVNERREDKTIAQSALLPQVNMVAGESVNSYNSQSRVGGPNPVRIGPFQAVDAGGEFSLNVFNMPLIRRYQASREDVHTATFLETTEREQITALIVARYLGILRAAANRDAAASRVELAQRLYDQALQLQKTGVGTDIDTLRAQVELQNEKQRLIDATTERNTETYALAQTLALSDGQEPELTDAMEFYHVPDFALEDLMRQALQDRPEMKAVQSAERAASLRTKAAGEQRLPSLQFSSLYDYQARKLDSGLGAYAYSFSLDMPLWTSGRISAEQQRARLQQEQISQSRRDLENAIEQQVKTALDQLNAAKQSVDVAELGLTLARQEVERARRRFESGVATNIEVITAQSDLARADDNRIQALYRFNQARADLARSNGHAEDTYGH</sequence>
<comment type="caution">
    <text evidence="10">The sequence shown here is derived from an EMBL/GenBank/DDBJ whole genome shotgun (WGS) entry which is preliminary data.</text>
</comment>
<evidence type="ECO:0000256" key="6">
    <source>
        <dbReference type="ARBA" id="ARBA00023136"/>
    </source>
</evidence>
<evidence type="ECO:0000313" key="10">
    <source>
        <dbReference type="EMBL" id="RZU35317.1"/>
    </source>
</evidence>
<dbReference type="GO" id="GO:0009279">
    <property type="term" value="C:cell outer membrane"/>
    <property type="evidence" value="ECO:0007669"/>
    <property type="project" value="UniProtKB-SubCell"/>
</dbReference>
<dbReference type="GO" id="GO:0015288">
    <property type="term" value="F:porin activity"/>
    <property type="evidence" value="ECO:0007669"/>
    <property type="project" value="TreeGrafter"/>
</dbReference>
<evidence type="ECO:0000313" key="11">
    <source>
        <dbReference type="Proteomes" id="UP000292958"/>
    </source>
</evidence>
<keyword evidence="8" id="KW-0175">Coiled coil</keyword>
<feature type="signal peptide" evidence="9">
    <location>
        <begin position="1"/>
        <end position="23"/>
    </location>
</feature>
<keyword evidence="7" id="KW-0998">Cell outer membrane</keyword>
<dbReference type="GO" id="GO:1990281">
    <property type="term" value="C:efflux pump complex"/>
    <property type="evidence" value="ECO:0007669"/>
    <property type="project" value="TreeGrafter"/>
</dbReference>
<comment type="subcellular location">
    <subcellularLocation>
        <location evidence="1">Cell outer membrane</location>
    </subcellularLocation>
</comment>
<dbReference type="PANTHER" id="PTHR30026:SF20">
    <property type="entry name" value="OUTER MEMBRANE PROTEIN TOLC"/>
    <property type="match status" value="1"/>
</dbReference>
<evidence type="ECO:0000256" key="9">
    <source>
        <dbReference type="SAM" id="SignalP"/>
    </source>
</evidence>
<keyword evidence="5" id="KW-0812">Transmembrane</keyword>
<dbReference type="InterPro" id="IPR003423">
    <property type="entry name" value="OMP_efflux"/>
</dbReference>
<protein>
    <submittedName>
        <fullName evidence="10">Outer membrane protein TolC</fullName>
    </submittedName>
</protein>
<feature type="coiled-coil region" evidence="8">
    <location>
        <begin position="330"/>
        <end position="365"/>
    </location>
</feature>
<dbReference type="RefSeq" id="WP_165420379.1">
    <property type="nucleotide sequence ID" value="NZ_SHKW01000003.1"/>
</dbReference>
<evidence type="ECO:0000256" key="2">
    <source>
        <dbReference type="ARBA" id="ARBA00007613"/>
    </source>
</evidence>
<dbReference type="InterPro" id="IPR051906">
    <property type="entry name" value="TolC-like"/>
</dbReference>
<comment type="similarity">
    <text evidence="2">Belongs to the outer membrane factor (OMF) (TC 1.B.17) family.</text>
</comment>
<keyword evidence="9" id="KW-0732">Signal</keyword>
<reference evidence="10 11" key="1">
    <citation type="submission" date="2019-02" db="EMBL/GenBank/DDBJ databases">
        <title>Genomic Encyclopedia of Archaeal and Bacterial Type Strains, Phase II (KMG-II): from individual species to whole genera.</title>
        <authorList>
            <person name="Goeker M."/>
        </authorList>
    </citation>
    <scope>NUCLEOTIDE SEQUENCE [LARGE SCALE GENOMIC DNA]</scope>
    <source>
        <strain evidence="10 11">DSM 18101</strain>
    </source>
</reference>
<evidence type="ECO:0000256" key="8">
    <source>
        <dbReference type="SAM" id="Coils"/>
    </source>
</evidence>
<keyword evidence="6" id="KW-0472">Membrane</keyword>
<evidence type="ECO:0000256" key="7">
    <source>
        <dbReference type="ARBA" id="ARBA00023237"/>
    </source>
</evidence>
<feature type="chain" id="PRO_5020670589" evidence="9">
    <location>
        <begin position="24"/>
        <end position="438"/>
    </location>
</feature>
<evidence type="ECO:0000256" key="3">
    <source>
        <dbReference type="ARBA" id="ARBA00022448"/>
    </source>
</evidence>
<dbReference type="Gene3D" id="1.20.1600.10">
    <property type="entry name" value="Outer membrane efflux proteins (OEP)"/>
    <property type="match status" value="1"/>
</dbReference>
<accession>A0A4Q7YDF7</accession>
<proteinExistence type="inferred from homology"/>
<keyword evidence="11" id="KW-1185">Reference proteome</keyword>
<name>A0A4Q7YDF7_9BACT</name>
<organism evidence="10 11">
    <name type="scientific">Edaphobacter modestus</name>
    <dbReference type="NCBI Taxonomy" id="388466"/>
    <lineage>
        <taxon>Bacteria</taxon>
        <taxon>Pseudomonadati</taxon>
        <taxon>Acidobacteriota</taxon>
        <taxon>Terriglobia</taxon>
        <taxon>Terriglobales</taxon>
        <taxon>Acidobacteriaceae</taxon>
        <taxon>Edaphobacter</taxon>
    </lineage>
</organism>
<dbReference type="GO" id="GO:0015562">
    <property type="term" value="F:efflux transmembrane transporter activity"/>
    <property type="evidence" value="ECO:0007669"/>
    <property type="project" value="InterPro"/>
</dbReference>
<dbReference type="SUPFAM" id="SSF56954">
    <property type="entry name" value="Outer membrane efflux proteins (OEP)"/>
    <property type="match status" value="1"/>
</dbReference>
<dbReference type="EMBL" id="SHKW01000003">
    <property type="protein sequence ID" value="RZU35317.1"/>
    <property type="molecule type" value="Genomic_DNA"/>
</dbReference>